<sequence>MKRLILLSSLLFGGLLSTHANAAGGEPVFAFTPHPDNIASVQRGARDFMNYCSGCHSLKYLRYSRAAADLGLPEELVEKSLMFTTEKVQQPIVSAMPAQAESWFGRQPPDLSLVSRKRGPAWVYSFLNGFYVDPSKAATGVNNLQLPGASMPHVLWEQQGFRAQVEAPEGEHAGAEHGGHHAPELETVIEGKLTQDEYEEMIANLTNFLIYAAEPGRADRISLGMKVLFYMLLLVGLTYMLKREFWRDVH</sequence>
<name>A0ABU2WLS7_9GAMM</name>
<proteinExistence type="predicted"/>
<keyword evidence="9" id="KW-0732">Signal</keyword>
<dbReference type="InterPro" id="IPR009056">
    <property type="entry name" value="Cyt_c-like_dom"/>
</dbReference>
<keyword evidence="12" id="KW-1185">Reference proteome</keyword>
<accession>A0ABU2WLS7</accession>
<gene>
    <name evidence="11" type="ORF">RM530_14245</name>
</gene>
<dbReference type="SUPFAM" id="SSF46626">
    <property type="entry name" value="Cytochrome c"/>
    <property type="match status" value="1"/>
</dbReference>
<dbReference type="InterPro" id="IPR002326">
    <property type="entry name" value="Cyt_c1"/>
</dbReference>
<evidence type="ECO:0000256" key="4">
    <source>
        <dbReference type="ARBA" id="ARBA00022723"/>
    </source>
</evidence>
<dbReference type="EMBL" id="JAVRIC010000022">
    <property type="protein sequence ID" value="MDT0498508.1"/>
    <property type="molecule type" value="Genomic_DNA"/>
</dbReference>
<dbReference type="PANTHER" id="PTHR10266:SF3">
    <property type="entry name" value="CYTOCHROME C1, HEME PROTEIN, MITOCHONDRIAL"/>
    <property type="match status" value="1"/>
</dbReference>
<reference evidence="11 12" key="1">
    <citation type="submission" date="2023-09" db="EMBL/GenBank/DDBJ databases">
        <authorList>
            <person name="Rey-Velasco X."/>
        </authorList>
    </citation>
    <scope>NUCLEOTIDE SEQUENCE [LARGE SCALE GENOMIC DNA]</scope>
    <source>
        <strain evidence="11 12">W345</strain>
    </source>
</reference>
<dbReference type="RefSeq" id="WP_311365920.1">
    <property type="nucleotide sequence ID" value="NZ_JAVRIC010000022.1"/>
</dbReference>
<evidence type="ECO:0000313" key="12">
    <source>
        <dbReference type="Proteomes" id="UP001254608"/>
    </source>
</evidence>
<keyword evidence="6 8" id="KW-0408">Iron</keyword>
<evidence type="ECO:0000256" key="7">
    <source>
        <dbReference type="ARBA" id="ARBA00023136"/>
    </source>
</evidence>
<evidence type="ECO:0000256" key="1">
    <source>
        <dbReference type="ARBA" id="ARBA00004370"/>
    </source>
</evidence>
<comment type="caution">
    <text evidence="11">The sequence shown here is derived from an EMBL/GenBank/DDBJ whole genome shotgun (WGS) entry which is preliminary data.</text>
</comment>
<comment type="subcellular location">
    <subcellularLocation>
        <location evidence="1">Membrane</location>
    </subcellularLocation>
</comment>
<protein>
    <submittedName>
        <fullName evidence="11">Cytochrome c1</fullName>
    </submittedName>
</protein>
<evidence type="ECO:0000256" key="2">
    <source>
        <dbReference type="ARBA" id="ARBA00022617"/>
    </source>
</evidence>
<organism evidence="11 12">
    <name type="scientific">Banduia mediterranea</name>
    <dbReference type="NCBI Taxonomy" id="3075609"/>
    <lineage>
        <taxon>Bacteria</taxon>
        <taxon>Pseudomonadati</taxon>
        <taxon>Pseudomonadota</taxon>
        <taxon>Gammaproteobacteria</taxon>
        <taxon>Nevskiales</taxon>
        <taxon>Algiphilaceae</taxon>
        <taxon>Banduia</taxon>
    </lineage>
</organism>
<keyword evidence="3" id="KW-0812">Transmembrane</keyword>
<dbReference type="PANTHER" id="PTHR10266">
    <property type="entry name" value="CYTOCHROME C1"/>
    <property type="match status" value="1"/>
</dbReference>
<evidence type="ECO:0000256" key="9">
    <source>
        <dbReference type="SAM" id="SignalP"/>
    </source>
</evidence>
<feature type="chain" id="PRO_5046039602" evidence="9">
    <location>
        <begin position="23"/>
        <end position="250"/>
    </location>
</feature>
<dbReference type="Gene3D" id="1.10.760.10">
    <property type="entry name" value="Cytochrome c-like domain"/>
    <property type="match status" value="1"/>
</dbReference>
<evidence type="ECO:0000256" key="3">
    <source>
        <dbReference type="ARBA" id="ARBA00022692"/>
    </source>
</evidence>
<evidence type="ECO:0000259" key="10">
    <source>
        <dbReference type="PROSITE" id="PS51007"/>
    </source>
</evidence>
<feature type="domain" description="Cytochrome c" evidence="10">
    <location>
        <begin position="39"/>
        <end position="209"/>
    </location>
</feature>
<keyword evidence="2 8" id="KW-0349">Heme</keyword>
<keyword evidence="7" id="KW-0472">Membrane</keyword>
<feature type="signal peptide" evidence="9">
    <location>
        <begin position="1"/>
        <end position="22"/>
    </location>
</feature>
<dbReference type="Pfam" id="PF02167">
    <property type="entry name" value="Cytochrom_C1"/>
    <property type="match status" value="1"/>
</dbReference>
<evidence type="ECO:0000256" key="6">
    <source>
        <dbReference type="ARBA" id="ARBA00023004"/>
    </source>
</evidence>
<keyword evidence="4 8" id="KW-0479">Metal-binding</keyword>
<evidence type="ECO:0000313" key="11">
    <source>
        <dbReference type="EMBL" id="MDT0498508.1"/>
    </source>
</evidence>
<dbReference type="Proteomes" id="UP001254608">
    <property type="component" value="Unassembled WGS sequence"/>
</dbReference>
<dbReference type="InterPro" id="IPR036909">
    <property type="entry name" value="Cyt_c-like_dom_sf"/>
</dbReference>
<dbReference type="PROSITE" id="PS51007">
    <property type="entry name" value="CYTC"/>
    <property type="match status" value="1"/>
</dbReference>
<keyword evidence="5" id="KW-1133">Transmembrane helix</keyword>
<evidence type="ECO:0000256" key="8">
    <source>
        <dbReference type="PROSITE-ProRule" id="PRU00433"/>
    </source>
</evidence>
<evidence type="ECO:0000256" key="5">
    <source>
        <dbReference type="ARBA" id="ARBA00022989"/>
    </source>
</evidence>